<sequence>MGKHLETAQLEKEDQKGNKEGKKDNVEESNKWLTPKKKAMRNVEVGKSKEGPKELSVKEKHQAYMTAKERLAQILNLRDNLDEARLCQAVKGGKFSAKRYYNLSIEVAKADYAKASWDKLIVPKHRFIFWQILNSQLLTRDYLGRILSIQNVQCPVIVAVMEWLGCFSWPRTHVELLNWCKNLNQQPQMRVLNTVIAATLYSVWKNRNCCVFDLCCAAPRRVSLDVRKIVQLRLLGKGPFEDCRKNIW</sequence>
<evidence type="ECO:0000313" key="4">
    <source>
        <dbReference type="Proteomes" id="UP000583929"/>
    </source>
</evidence>
<evidence type="ECO:0000313" key="3">
    <source>
        <dbReference type="EMBL" id="KAF4347799.1"/>
    </source>
</evidence>
<dbReference type="Pfam" id="PF13966">
    <property type="entry name" value="zf-RVT"/>
    <property type="match status" value="1"/>
</dbReference>
<dbReference type="AlphaFoldDB" id="A0A7J6DQC2"/>
<proteinExistence type="predicted"/>
<organism evidence="3 4">
    <name type="scientific">Cannabis sativa</name>
    <name type="common">Hemp</name>
    <name type="synonym">Marijuana</name>
    <dbReference type="NCBI Taxonomy" id="3483"/>
    <lineage>
        <taxon>Eukaryota</taxon>
        <taxon>Viridiplantae</taxon>
        <taxon>Streptophyta</taxon>
        <taxon>Embryophyta</taxon>
        <taxon>Tracheophyta</taxon>
        <taxon>Spermatophyta</taxon>
        <taxon>Magnoliopsida</taxon>
        <taxon>eudicotyledons</taxon>
        <taxon>Gunneridae</taxon>
        <taxon>Pentapetalae</taxon>
        <taxon>rosids</taxon>
        <taxon>fabids</taxon>
        <taxon>Rosales</taxon>
        <taxon>Cannabaceae</taxon>
        <taxon>Cannabis</taxon>
    </lineage>
</organism>
<comment type="caution">
    <text evidence="3">The sequence shown here is derived from an EMBL/GenBank/DDBJ whole genome shotgun (WGS) entry which is preliminary data.</text>
</comment>
<dbReference type="Proteomes" id="UP000583929">
    <property type="component" value="Unassembled WGS sequence"/>
</dbReference>
<dbReference type="EMBL" id="JAATIQ010000766">
    <property type="protein sequence ID" value="KAF4347799.1"/>
    <property type="molecule type" value="Genomic_DNA"/>
</dbReference>
<gene>
    <name evidence="3" type="ORF">G4B88_030239</name>
</gene>
<reference evidence="3 4" key="1">
    <citation type="journal article" date="2020" name="bioRxiv">
        <title>Sequence and annotation of 42 cannabis genomes reveals extensive copy number variation in cannabinoid synthesis and pathogen resistance genes.</title>
        <authorList>
            <person name="Mckernan K.J."/>
            <person name="Helbert Y."/>
            <person name="Kane L.T."/>
            <person name="Ebling H."/>
            <person name="Zhang L."/>
            <person name="Liu B."/>
            <person name="Eaton Z."/>
            <person name="Mclaughlin S."/>
            <person name="Kingan S."/>
            <person name="Baybayan P."/>
            <person name="Concepcion G."/>
            <person name="Jordan M."/>
            <person name="Riva A."/>
            <person name="Barbazuk W."/>
            <person name="Harkins T."/>
        </authorList>
    </citation>
    <scope>NUCLEOTIDE SEQUENCE [LARGE SCALE GENOMIC DNA]</scope>
    <source>
        <strain evidence="4">cv. Jamaican Lion 4</strain>
        <tissue evidence="3">Leaf</tissue>
    </source>
</reference>
<feature type="domain" description="Reverse transcriptase zinc-binding" evidence="2">
    <location>
        <begin position="95"/>
        <end position="156"/>
    </location>
</feature>
<keyword evidence="4" id="KW-1185">Reference proteome</keyword>
<feature type="region of interest" description="Disordered" evidence="1">
    <location>
        <begin position="1"/>
        <end position="58"/>
    </location>
</feature>
<feature type="compositionally biased region" description="Basic and acidic residues" evidence="1">
    <location>
        <begin position="1"/>
        <end position="30"/>
    </location>
</feature>
<dbReference type="InterPro" id="IPR026960">
    <property type="entry name" value="RVT-Znf"/>
</dbReference>
<name>A0A7J6DQC2_CANSA</name>
<protein>
    <recommendedName>
        <fullName evidence="2">Reverse transcriptase zinc-binding domain-containing protein</fullName>
    </recommendedName>
</protein>
<evidence type="ECO:0000259" key="2">
    <source>
        <dbReference type="Pfam" id="PF13966"/>
    </source>
</evidence>
<feature type="compositionally biased region" description="Basic and acidic residues" evidence="1">
    <location>
        <begin position="44"/>
        <end position="58"/>
    </location>
</feature>
<accession>A0A7J6DQC2</accession>
<evidence type="ECO:0000256" key="1">
    <source>
        <dbReference type="SAM" id="MobiDB-lite"/>
    </source>
</evidence>